<sequence>MGRHDQNQPVSFEMKTPSNRTGVSEWEDLPDAVPGDVDPDPHMQTLLTDGKQSIHTIGSKIDILTSRVDHMSCKLGKNSGLVDQPERRDSEAEDDSRYQNEQLLRL</sequence>
<comment type="caution">
    <text evidence="2">The sequence shown here is derived from an EMBL/GenBank/DDBJ whole genome shotgun (WGS) entry which is preliminary data.</text>
</comment>
<evidence type="ECO:0000256" key="1">
    <source>
        <dbReference type="SAM" id="MobiDB-lite"/>
    </source>
</evidence>
<name>A0AAV7RVI0_PLEWA</name>
<reference evidence="2" key="1">
    <citation type="journal article" date="2022" name="bioRxiv">
        <title>Sequencing and chromosome-scale assembly of the giantPleurodeles waltlgenome.</title>
        <authorList>
            <person name="Brown T."/>
            <person name="Elewa A."/>
            <person name="Iarovenko S."/>
            <person name="Subramanian E."/>
            <person name="Araus A.J."/>
            <person name="Petzold A."/>
            <person name="Susuki M."/>
            <person name="Suzuki K.-i.T."/>
            <person name="Hayashi T."/>
            <person name="Toyoda A."/>
            <person name="Oliveira C."/>
            <person name="Osipova E."/>
            <person name="Leigh N.D."/>
            <person name="Simon A."/>
            <person name="Yun M.H."/>
        </authorList>
    </citation>
    <scope>NUCLEOTIDE SEQUENCE</scope>
    <source>
        <strain evidence="2">20211129_DDA</strain>
        <tissue evidence="2">Liver</tissue>
    </source>
</reference>
<protein>
    <submittedName>
        <fullName evidence="2">Uncharacterized protein</fullName>
    </submittedName>
</protein>
<evidence type="ECO:0000313" key="2">
    <source>
        <dbReference type="EMBL" id="KAJ1156816.1"/>
    </source>
</evidence>
<feature type="region of interest" description="Disordered" evidence="1">
    <location>
        <begin position="1"/>
        <end position="39"/>
    </location>
</feature>
<feature type="compositionally biased region" description="Basic and acidic residues" evidence="1">
    <location>
        <begin position="84"/>
        <end position="98"/>
    </location>
</feature>
<organism evidence="2 3">
    <name type="scientific">Pleurodeles waltl</name>
    <name type="common">Iberian ribbed newt</name>
    <dbReference type="NCBI Taxonomy" id="8319"/>
    <lineage>
        <taxon>Eukaryota</taxon>
        <taxon>Metazoa</taxon>
        <taxon>Chordata</taxon>
        <taxon>Craniata</taxon>
        <taxon>Vertebrata</taxon>
        <taxon>Euteleostomi</taxon>
        <taxon>Amphibia</taxon>
        <taxon>Batrachia</taxon>
        <taxon>Caudata</taxon>
        <taxon>Salamandroidea</taxon>
        <taxon>Salamandridae</taxon>
        <taxon>Pleurodelinae</taxon>
        <taxon>Pleurodeles</taxon>
    </lineage>
</organism>
<gene>
    <name evidence="2" type="ORF">NDU88_009533</name>
</gene>
<accession>A0AAV7RVI0</accession>
<dbReference type="Proteomes" id="UP001066276">
    <property type="component" value="Chromosome 5"/>
</dbReference>
<dbReference type="EMBL" id="JANPWB010000009">
    <property type="protein sequence ID" value="KAJ1156816.1"/>
    <property type="molecule type" value="Genomic_DNA"/>
</dbReference>
<proteinExistence type="predicted"/>
<evidence type="ECO:0000313" key="3">
    <source>
        <dbReference type="Proteomes" id="UP001066276"/>
    </source>
</evidence>
<dbReference type="AlphaFoldDB" id="A0AAV7RVI0"/>
<feature type="region of interest" description="Disordered" evidence="1">
    <location>
        <begin position="75"/>
        <end position="106"/>
    </location>
</feature>
<keyword evidence="3" id="KW-1185">Reference proteome</keyword>